<protein>
    <submittedName>
        <fullName evidence="1">Uncharacterized protein</fullName>
    </submittedName>
</protein>
<dbReference type="OrthoDB" id="3054003at2759"/>
<evidence type="ECO:0000313" key="1">
    <source>
        <dbReference type="EMBL" id="KAE9386319.1"/>
    </source>
</evidence>
<dbReference type="Proteomes" id="UP000799118">
    <property type="component" value="Unassembled WGS sequence"/>
</dbReference>
<gene>
    <name evidence="1" type="ORF">BT96DRAFT_1006199</name>
</gene>
<dbReference type="AlphaFoldDB" id="A0A6A4GKR1"/>
<proteinExistence type="predicted"/>
<evidence type="ECO:0000313" key="2">
    <source>
        <dbReference type="Proteomes" id="UP000799118"/>
    </source>
</evidence>
<keyword evidence="2" id="KW-1185">Reference proteome</keyword>
<organism evidence="1 2">
    <name type="scientific">Gymnopus androsaceus JB14</name>
    <dbReference type="NCBI Taxonomy" id="1447944"/>
    <lineage>
        <taxon>Eukaryota</taxon>
        <taxon>Fungi</taxon>
        <taxon>Dikarya</taxon>
        <taxon>Basidiomycota</taxon>
        <taxon>Agaricomycotina</taxon>
        <taxon>Agaricomycetes</taxon>
        <taxon>Agaricomycetidae</taxon>
        <taxon>Agaricales</taxon>
        <taxon>Marasmiineae</taxon>
        <taxon>Omphalotaceae</taxon>
        <taxon>Gymnopus</taxon>
    </lineage>
</organism>
<sequence length="157" mass="17622">MEDHKKKMKNLLQMLKEYGGTCNNPQFCLIVIASLPLDWKQDSRNVPGTSSKDAFIFLHSLYLEKQQECELSEKDEKQVKALYNCGKHGYTIYCCWAKGGGAEGKGPKNWQVQQPNNNCMNNNLNNINTAAASVATDPEPSQLFVLSADSMDMSLPW</sequence>
<reference evidence="1" key="1">
    <citation type="journal article" date="2019" name="Environ. Microbiol.">
        <title>Fungal ecological strategies reflected in gene transcription - a case study of two litter decomposers.</title>
        <authorList>
            <person name="Barbi F."/>
            <person name="Kohler A."/>
            <person name="Barry K."/>
            <person name="Baskaran P."/>
            <person name="Daum C."/>
            <person name="Fauchery L."/>
            <person name="Ihrmark K."/>
            <person name="Kuo A."/>
            <person name="LaButti K."/>
            <person name="Lipzen A."/>
            <person name="Morin E."/>
            <person name="Grigoriev I.V."/>
            <person name="Henrissat B."/>
            <person name="Lindahl B."/>
            <person name="Martin F."/>
        </authorList>
    </citation>
    <scope>NUCLEOTIDE SEQUENCE</scope>
    <source>
        <strain evidence="1">JB14</strain>
    </source>
</reference>
<accession>A0A6A4GKR1</accession>
<name>A0A6A4GKR1_9AGAR</name>
<dbReference type="EMBL" id="ML769890">
    <property type="protein sequence ID" value="KAE9386319.1"/>
    <property type="molecule type" value="Genomic_DNA"/>
</dbReference>